<dbReference type="InterPro" id="IPR020012">
    <property type="entry name" value="LysM_FimV"/>
</dbReference>
<evidence type="ECO:0000313" key="1">
    <source>
        <dbReference type="EMBL" id="ABP74284.1"/>
    </source>
</evidence>
<dbReference type="NCBIfam" id="TIGR03505">
    <property type="entry name" value="FimV_core"/>
    <property type="match status" value="1"/>
</dbReference>
<sequence length="300" mass="33300" precursor="true">MMVYLRIVESKLMANIVKSLGLFILVCSASSMAQVSHVSINNMMFELGTYPKMRLNVITDNQDITRLEFVLRQSSGEEKLMAQELNRFLVLLTGVEDVKDPKAQLVVREYRVDRWYEVKKIPLFVEPSAVSSHTTSVDSTRISQGVKSAELSSEVRLNKVDIVATEAKSLPAVSSSNLTPITKSMGSESIVTTGFIFSKDEPDQETGNAPKMMPTKECLLNYDSSETLWRVANRYANEWNVSVYGAMLAIYDANPKAFAKNKISALRGDAALYCPSTDLLAQYPDAKEAKAIFEAKQAGK</sequence>
<protein>
    <recommendedName>
        <fullName evidence="2">FimV-like protein</fullName>
    </recommendedName>
</protein>
<dbReference type="eggNOG" id="COG3170">
    <property type="taxonomic scope" value="Bacteria"/>
</dbReference>
<name>A4Y2V1_SHEPC</name>
<gene>
    <name evidence="1" type="ordered locus">Sputcn32_0552</name>
</gene>
<evidence type="ECO:0008006" key="2">
    <source>
        <dbReference type="Google" id="ProtNLM"/>
    </source>
</evidence>
<dbReference type="HOGENOM" id="CLU_055632_0_0_6"/>
<dbReference type="EMBL" id="CP000681">
    <property type="protein sequence ID" value="ABP74284.1"/>
    <property type="molecule type" value="Genomic_DNA"/>
</dbReference>
<reference evidence="1" key="1">
    <citation type="submission" date="2007-04" db="EMBL/GenBank/DDBJ databases">
        <title>Complete sequence of Shewanella putrefaciens CN-32.</title>
        <authorList>
            <consortium name="US DOE Joint Genome Institute"/>
            <person name="Copeland A."/>
            <person name="Lucas S."/>
            <person name="Lapidus A."/>
            <person name="Barry K."/>
            <person name="Detter J.C."/>
            <person name="Glavina del Rio T."/>
            <person name="Hammon N."/>
            <person name="Israni S."/>
            <person name="Dalin E."/>
            <person name="Tice H."/>
            <person name="Pitluck S."/>
            <person name="Chain P."/>
            <person name="Malfatti S."/>
            <person name="Shin M."/>
            <person name="Vergez L."/>
            <person name="Schmutz J."/>
            <person name="Larimer F."/>
            <person name="Land M."/>
            <person name="Hauser L."/>
            <person name="Kyrpides N."/>
            <person name="Mikhailova N."/>
            <person name="Romine M.F."/>
            <person name="Fredrickson J."/>
            <person name="Tiedje J."/>
            <person name="Richardson P."/>
        </authorList>
    </citation>
    <scope>NUCLEOTIDE SEQUENCE [LARGE SCALE GENOMIC DNA]</scope>
    <source>
        <strain evidence="1">CN-32</strain>
    </source>
</reference>
<accession>A4Y2V1</accession>
<organism evidence="1">
    <name type="scientific">Shewanella putrefaciens (strain CN-32 / ATCC BAA-453)</name>
    <dbReference type="NCBI Taxonomy" id="319224"/>
    <lineage>
        <taxon>Bacteria</taxon>
        <taxon>Pseudomonadati</taxon>
        <taxon>Pseudomonadota</taxon>
        <taxon>Gammaproteobacteria</taxon>
        <taxon>Alteromonadales</taxon>
        <taxon>Shewanellaceae</taxon>
        <taxon>Shewanella</taxon>
    </lineage>
</organism>
<dbReference type="STRING" id="319224.Sputcn32_0552"/>
<dbReference type="KEGG" id="spc:Sputcn32_0552"/>
<dbReference type="AlphaFoldDB" id="A4Y2V1"/>
<proteinExistence type="predicted"/>